<dbReference type="GO" id="GO:0006103">
    <property type="term" value="P:2-oxoglutarate metabolic process"/>
    <property type="evidence" value="ECO:0007669"/>
    <property type="project" value="TreeGrafter"/>
</dbReference>
<evidence type="ECO:0000256" key="1">
    <source>
        <dbReference type="ARBA" id="ARBA00007532"/>
    </source>
</evidence>
<dbReference type="PRINTS" id="PR00368">
    <property type="entry name" value="FADPNR"/>
</dbReference>
<evidence type="ECO:0000313" key="17">
    <source>
        <dbReference type="EMBL" id="SHO49939.1"/>
    </source>
</evidence>
<evidence type="ECO:0000259" key="15">
    <source>
        <dbReference type="Pfam" id="PF02852"/>
    </source>
</evidence>
<feature type="binding site" evidence="12">
    <location>
        <position position="311"/>
    </location>
    <ligand>
        <name>FAD</name>
        <dbReference type="ChEBI" id="CHEBI:57692"/>
    </ligand>
</feature>
<sequence>MSSDTKYDVVVLGGGPGGYTAAFRAADLGLSVCLVEQGERLGGVCLNVGCIPSKTLLHGAAVIEEAREAETLGISFGEPKVDLDMFRSHKEGIINQLTGGLDKLCQARKVTRIVGKGSFVNGSTLKVSGAEGDTEVAFGNCIIATGSHPFMLPGLPQDERIWNSTDALALKFIPKRFLIIGGGIIGMEMAQIYSALGSEITIVEMMDHIIPPADKDLVQPLFLKLKNKYQILTKTKVTSIEATESGIVASFEGTKAPEKGEYDAVLVAVGRKPNTGNFDREKIGLELNERGFIPVNAQQQTTVANIYAIGDVVGEPMLAHKATHEGKVAAEVIAGHKAAFDPMTIPSVAYTHPEIAWMGLTEKEAKEKGIDYDKGKFPWGASGRALSSGAASGVTKVLFDKETGRIIGAGICGQNAGELIHEAVLALEMGADAEDISKTVHAHPTLAETFAFAAEIVDGSITDIMPSKK</sequence>
<protein>
    <recommendedName>
        <fullName evidence="3 14">Dihydrolipoyl dehydrogenase</fullName>
        <ecNumber evidence="2 14">1.8.1.4</ecNumber>
    </recommendedName>
</protein>
<feature type="binding site" evidence="12">
    <location>
        <position position="204"/>
    </location>
    <ligand>
        <name>NAD(+)</name>
        <dbReference type="ChEBI" id="CHEBI:57540"/>
    </ligand>
</feature>
<keyword evidence="5 12" id="KW-0274">FAD</keyword>
<name>A0A1M7YBH3_9BACT</name>
<evidence type="ECO:0000256" key="8">
    <source>
        <dbReference type="ARBA" id="ARBA00023157"/>
    </source>
</evidence>
<dbReference type="InterPro" id="IPR004099">
    <property type="entry name" value="Pyr_nucl-diS_OxRdtase_dimer"/>
</dbReference>
<evidence type="ECO:0000256" key="7">
    <source>
        <dbReference type="ARBA" id="ARBA00023027"/>
    </source>
</evidence>
<dbReference type="SUPFAM" id="SSF51905">
    <property type="entry name" value="FAD/NAD(P)-binding domain"/>
    <property type="match status" value="1"/>
</dbReference>
<reference evidence="17 18" key="1">
    <citation type="submission" date="2016-12" db="EMBL/GenBank/DDBJ databases">
        <authorList>
            <person name="Song W.-J."/>
            <person name="Kurnit D.M."/>
        </authorList>
    </citation>
    <scope>NUCLEOTIDE SEQUENCE [LARGE SCALE GENOMIC DNA]</scope>
    <source>
        <strain evidence="17 18">DSM 18488</strain>
    </source>
</reference>
<feature type="domain" description="Pyridine nucleotide-disulphide oxidoreductase dimerisation" evidence="15">
    <location>
        <begin position="345"/>
        <end position="451"/>
    </location>
</feature>
<dbReference type="InterPro" id="IPR036188">
    <property type="entry name" value="FAD/NAD-bd_sf"/>
</dbReference>
<dbReference type="PRINTS" id="PR00411">
    <property type="entry name" value="PNDRDTASEI"/>
</dbReference>
<comment type="similarity">
    <text evidence="1 14">Belongs to the class-I pyridine nucleotide-disulfide oxidoreductase family.</text>
</comment>
<keyword evidence="4 14" id="KW-0285">Flavoprotein</keyword>
<feature type="active site" description="Proton acceptor" evidence="11">
    <location>
        <position position="443"/>
    </location>
</feature>
<dbReference type="RefSeq" id="WP_073614647.1">
    <property type="nucleotide sequence ID" value="NZ_FRFE01000016.1"/>
</dbReference>
<dbReference type="PANTHER" id="PTHR22912">
    <property type="entry name" value="DISULFIDE OXIDOREDUCTASE"/>
    <property type="match status" value="1"/>
</dbReference>
<dbReference type="NCBIfam" id="TIGR01350">
    <property type="entry name" value="lipoamide_DH"/>
    <property type="match status" value="1"/>
</dbReference>
<evidence type="ECO:0000256" key="14">
    <source>
        <dbReference type="RuleBase" id="RU003692"/>
    </source>
</evidence>
<dbReference type="Pfam" id="PF02852">
    <property type="entry name" value="Pyr_redox_dim"/>
    <property type="match status" value="1"/>
</dbReference>
<dbReference type="FunFam" id="3.30.390.30:FF:000001">
    <property type="entry name" value="Dihydrolipoyl dehydrogenase"/>
    <property type="match status" value="1"/>
</dbReference>
<keyword evidence="9 14" id="KW-0676">Redox-active center</keyword>
<proteinExistence type="inferred from homology"/>
<keyword evidence="6 14" id="KW-0560">Oxidoreductase</keyword>
<evidence type="ECO:0000256" key="12">
    <source>
        <dbReference type="PIRSR" id="PIRSR000350-3"/>
    </source>
</evidence>
<evidence type="ECO:0000256" key="2">
    <source>
        <dbReference type="ARBA" id="ARBA00012608"/>
    </source>
</evidence>
<dbReference type="OrthoDB" id="9786429at2"/>
<dbReference type="Proteomes" id="UP000184603">
    <property type="component" value="Unassembled WGS sequence"/>
</dbReference>
<feature type="binding site" evidence="12">
    <location>
        <position position="270"/>
    </location>
    <ligand>
        <name>NAD(+)</name>
        <dbReference type="ChEBI" id="CHEBI:57540"/>
    </ligand>
</feature>
<dbReference type="SUPFAM" id="SSF55424">
    <property type="entry name" value="FAD/NAD-linked reductases, dimerisation (C-terminal) domain"/>
    <property type="match status" value="1"/>
</dbReference>
<feature type="disulfide bond" description="Redox-active" evidence="13">
    <location>
        <begin position="45"/>
        <end position="50"/>
    </location>
</feature>
<dbReference type="Pfam" id="PF07992">
    <property type="entry name" value="Pyr_redox_2"/>
    <property type="match status" value="1"/>
</dbReference>
<keyword evidence="12" id="KW-0547">Nucleotide-binding</keyword>
<evidence type="ECO:0000256" key="5">
    <source>
        <dbReference type="ARBA" id="ARBA00022827"/>
    </source>
</evidence>
<dbReference type="Gene3D" id="3.30.390.30">
    <property type="match status" value="1"/>
</dbReference>
<dbReference type="InterPro" id="IPR016156">
    <property type="entry name" value="FAD/NAD-linked_Rdtase_dimer_sf"/>
</dbReference>
<dbReference type="AlphaFoldDB" id="A0A1M7YBH3"/>
<evidence type="ECO:0000313" key="18">
    <source>
        <dbReference type="Proteomes" id="UP000184603"/>
    </source>
</evidence>
<evidence type="ECO:0000256" key="11">
    <source>
        <dbReference type="PIRSR" id="PIRSR000350-2"/>
    </source>
</evidence>
<feature type="binding site" evidence="12">
    <location>
        <begin position="317"/>
        <end position="320"/>
    </location>
    <ligand>
        <name>FAD</name>
        <dbReference type="ChEBI" id="CHEBI:57692"/>
    </ligand>
</feature>
<evidence type="ECO:0000256" key="4">
    <source>
        <dbReference type="ARBA" id="ARBA00022630"/>
    </source>
</evidence>
<keyword evidence="8" id="KW-1015">Disulfide bond</keyword>
<dbReference type="InterPro" id="IPR001100">
    <property type="entry name" value="Pyr_nuc-diS_OxRdtase"/>
</dbReference>
<dbReference type="InterPro" id="IPR012999">
    <property type="entry name" value="Pyr_OxRdtase_I_AS"/>
</dbReference>
<comment type="cofactor">
    <cofactor evidence="12 14">
        <name>FAD</name>
        <dbReference type="ChEBI" id="CHEBI:57692"/>
    </cofactor>
    <text evidence="12 14">Binds 1 FAD per subunit.</text>
</comment>
<evidence type="ECO:0000256" key="9">
    <source>
        <dbReference type="ARBA" id="ARBA00023284"/>
    </source>
</evidence>
<evidence type="ECO:0000256" key="6">
    <source>
        <dbReference type="ARBA" id="ARBA00023002"/>
    </source>
</evidence>
<comment type="catalytic activity">
    <reaction evidence="10 14">
        <text>N(6)-[(R)-dihydrolipoyl]-L-lysyl-[protein] + NAD(+) = N(6)-[(R)-lipoyl]-L-lysyl-[protein] + NADH + H(+)</text>
        <dbReference type="Rhea" id="RHEA:15045"/>
        <dbReference type="Rhea" id="RHEA-COMP:10474"/>
        <dbReference type="Rhea" id="RHEA-COMP:10475"/>
        <dbReference type="ChEBI" id="CHEBI:15378"/>
        <dbReference type="ChEBI" id="CHEBI:57540"/>
        <dbReference type="ChEBI" id="CHEBI:57945"/>
        <dbReference type="ChEBI" id="CHEBI:83099"/>
        <dbReference type="ChEBI" id="CHEBI:83100"/>
        <dbReference type="EC" id="1.8.1.4"/>
    </reaction>
</comment>
<evidence type="ECO:0000256" key="13">
    <source>
        <dbReference type="PIRSR" id="PIRSR000350-4"/>
    </source>
</evidence>
<organism evidence="17 18">
    <name type="scientific">Desulfopila aestuarii DSM 18488</name>
    <dbReference type="NCBI Taxonomy" id="1121416"/>
    <lineage>
        <taxon>Bacteria</taxon>
        <taxon>Pseudomonadati</taxon>
        <taxon>Thermodesulfobacteriota</taxon>
        <taxon>Desulfobulbia</taxon>
        <taxon>Desulfobulbales</taxon>
        <taxon>Desulfocapsaceae</taxon>
        <taxon>Desulfopila</taxon>
    </lineage>
</organism>
<dbReference type="InterPro" id="IPR023753">
    <property type="entry name" value="FAD/NAD-binding_dom"/>
</dbReference>
<dbReference type="GO" id="GO:0050660">
    <property type="term" value="F:flavin adenine dinucleotide binding"/>
    <property type="evidence" value="ECO:0007669"/>
    <property type="project" value="InterPro"/>
</dbReference>
<dbReference type="InterPro" id="IPR050151">
    <property type="entry name" value="Class-I_Pyr_Nuc-Dis_Oxidored"/>
</dbReference>
<dbReference type="PROSITE" id="PS00076">
    <property type="entry name" value="PYRIDINE_REDOX_1"/>
    <property type="match status" value="1"/>
</dbReference>
<feature type="binding site" evidence="12">
    <location>
        <position position="117"/>
    </location>
    <ligand>
        <name>FAD</name>
        <dbReference type="ChEBI" id="CHEBI:57692"/>
    </ligand>
</feature>
<dbReference type="GO" id="GO:0004148">
    <property type="term" value="F:dihydrolipoyl dehydrogenase (NADH) activity"/>
    <property type="evidence" value="ECO:0007669"/>
    <property type="project" value="UniProtKB-EC"/>
</dbReference>
<dbReference type="EMBL" id="FRFE01000016">
    <property type="protein sequence ID" value="SHO49939.1"/>
    <property type="molecule type" value="Genomic_DNA"/>
</dbReference>
<feature type="binding site" evidence="12">
    <location>
        <position position="54"/>
    </location>
    <ligand>
        <name>FAD</name>
        <dbReference type="ChEBI" id="CHEBI:57692"/>
    </ligand>
</feature>
<dbReference type="Gene3D" id="3.50.50.60">
    <property type="entry name" value="FAD/NAD(P)-binding domain"/>
    <property type="match status" value="2"/>
</dbReference>
<comment type="miscellaneous">
    <text evidence="14">The active site is a redox-active disulfide bond.</text>
</comment>
<evidence type="ECO:0000256" key="10">
    <source>
        <dbReference type="ARBA" id="ARBA00049187"/>
    </source>
</evidence>
<gene>
    <name evidence="17" type="ORF">SAMN02745220_03174</name>
</gene>
<keyword evidence="18" id="KW-1185">Reference proteome</keyword>
<accession>A0A1M7YBH3</accession>
<evidence type="ECO:0000259" key="16">
    <source>
        <dbReference type="Pfam" id="PF07992"/>
    </source>
</evidence>
<dbReference type="PIRSF" id="PIRSF000350">
    <property type="entry name" value="Mercury_reductase_MerA"/>
    <property type="match status" value="1"/>
</dbReference>
<evidence type="ECO:0000256" key="3">
    <source>
        <dbReference type="ARBA" id="ARBA00016961"/>
    </source>
</evidence>
<dbReference type="EC" id="1.8.1.4" evidence="2 14"/>
<dbReference type="InterPro" id="IPR006258">
    <property type="entry name" value="Lipoamide_DH"/>
</dbReference>
<feature type="binding site" evidence="12">
    <location>
        <begin position="145"/>
        <end position="147"/>
    </location>
    <ligand>
        <name>FAD</name>
        <dbReference type="ChEBI" id="CHEBI:57692"/>
    </ligand>
</feature>
<feature type="domain" description="FAD/NAD(P)-binding" evidence="16">
    <location>
        <begin position="7"/>
        <end position="326"/>
    </location>
</feature>
<keyword evidence="7 12" id="KW-0520">NAD</keyword>
<feature type="binding site" evidence="12">
    <location>
        <begin position="181"/>
        <end position="188"/>
    </location>
    <ligand>
        <name>NAD(+)</name>
        <dbReference type="ChEBI" id="CHEBI:57540"/>
    </ligand>
</feature>
<dbReference type="PANTHER" id="PTHR22912:SF160">
    <property type="entry name" value="DIHYDROLIPOYL DEHYDROGENASE"/>
    <property type="match status" value="1"/>
</dbReference>
<dbReference type="STRING" id="1121416.SAMN02745220_03174"/>